<name>A0A4C1YQY7_EUMVA</name>
<reference evidence="1 2" key="1">
    <citation type="journal article" date="2019" name="Commun. Biol.">
        <title>The bagworm genome reveals a unique fibroin gene that provides high tensile strength.</title>
        <authorList>
            <person name="Kono N."/>
            <person name="Nakamura H."/>
            <person name="Ohtoshi R."/>
            <person name="Tomita M."/>
            <person name="Numata K."/>
            <person name="Arakawa K."/>
        </authorList>
    </citation>
    <scope>NUCLEOTIDE SEQUENCE [LARGE SCALE GENOMIC DNA]</scope>
</reference>
<evidence type="ECO:0000313" key="1">
    <source>
        <dbReference type="EMBL" id="GBP77039.1"/>
    </source>
</evidence>
<proteinExistence type="predicted"/>
<evidence type="ECO:0000313" key="2">
    <source>
        <dbReference type="Proteomes" id="UP000299102"/>
    </source>
</evidence>
<gene>
    <name evidence="1" type="ORF">EVAR_53684_1</name>
</gene>
<protein>
    <submittedName>
        <fullName evidence="1">Uncharacterized protein</fullName>
    </submittedName>
</protein>
<dbReference type="AlphaFoldDB" id="A0A4C1YQY7"/>
<comment type="caution">
    <text evidence="1">The sequence shown here is derived from an EMBL/GenBank/DDBJ whole genome shotgun (WGS) entry which is preliminary data.</text>
</comment>
<dbReference type="Proteomes" id="UP000299102">
    <property type="component" value="Unassembled WGS sequence"/>
</dbReference>
<organism evidence="1 2">
    <name type="scientific">Eumeta variegata</name>
    <name type="common">Bagworm moth</name>
    <name type="synonym">Eumeta japonica</name>
    <dbReference type="NCBI Taxonomy" id="151549"/>
    <lineage>
        <taxon>Eukaryota</taxon>
        <taxon>Metazoa</taxon>
        <taxon>Ecdysozoa</taxon>
        <taxon>Arthropoda</taxon>
        <taxon>Hexapoda</taxon>
        <taxon>Insecta</taxon>
        <taxon>Pterygota</taxon>
        <taxon>Neoptera</taxon>
        <taxon>Endopterygota</taxon>
        <taxon>Lepidoptera</taxon>
        <taxon>Glossata</taxon>
        <taxon>Ditrysia</taxon>
        <taxon>Tineoidea</taxon>
        <taxon>Psychidae</taxon>
        <taxon>Oiketicinae</taxon>
        <taxon>Eumeta</taxon>
    </lineage>
</organism>
<dbReference type="EMBL" id="BGZK01001315">
    <property type="protein sequence ID" value="GBP77039.1"/>
    <property type="molecule type" value="Genomic_DNA"/>
</dbReference>
<accession>A0A4C1YQY7</accession>
<keyword evidence="2" id="KW-1185">Reference proteome</keyword>
<sequence length="203" mass="23494">MAAAGDMSPERVKQMFSWTQVGWVGPRTDGQTDKTDGRTGRNYNAILARNPRKGQLLNILNQRASMKRIMDVKQEKYGKIVHIEICKRCLPFWKISLWTAFLEIKHDTFVQLSDESNDNEKPVSEPIILKLPVHPHTCYDKISKSGYFNRPHNFLGDARTSYERPMTQERLSPAPETALPGSDNLHIFHPTSNFESYWYRKIN</sequence>